<keyword evidence="2" id="KW-1185">Reference proteome</keyword>
<dbReference type="GO" id="GO:0009236">
    <property type="term" value="P:cobalamin biosynthetic process"/>
    <property type="evidence" value="ECO:0007669"/>
    <property type="project" value="InterPro"/>
</dbReference>
<proteinExistence type="predicted"/>
<dbReference type="GO" id="GO:0008168">
    <property type="term" value="F:methyltransferase activity"/>
    <property type="evidence" value="ECO:0007669"/>
    <property type="project" value="UniProtKB-KW"/>
</dbReference>
<keyword evidence="1" id="KW-0489">Methyltransferase</keyword>
<accession>A0A3D8PCH6</accession>
<dbReference type="InterPro" id="IPR036518">
    <property type="entry name" value="CobE/GbiG_C_sf"/>
</dbReference>
<organism evidence="1 2">
    <name type="scientific">Paracoccus thiocyanatus</name>
    <dbReference type="NCBI Taxonomy" id="34006"/>
    <lineage>
        <taxon>Bacteria</taxon>
        <taxon>Pseudomonadati</taxon>
        <taxon>Pseudomonadota</taxon>
        <taxon>Alphaproteobacteria</taxon>
        <taxon>Rhodobacterales</taxon>
        <taxon>Paracoccaceae</taxon>
        <taxon>Paracoccus</taxon>
    </lineage>
</organism>
<sequence length="38" mass="3577">LAEAAALAALGPGARITAPRVTSQDGMATAAIAEGDPA</sequence>
<feature type="non-terminal residue" evidence="1">
    <location>
        <position position="1"/>
    </location>
</feature>
<protein>
    <submittedName>
        <fullName evidence="1">Precorrin methylase</fullName>
    </submittedName>
</protein>
<dbReference type="EMBL" id="QFCQ01000047">
    <property type="protein sequence ID" value="RDW13157.1"/>
    <property type="molecule type" value="Genomic_DNA"/>
</dbReference>
<evidence type="ECO:0000313" key="1">
    <source>
        <dbReference type="EMBL" id="RDW13157.1"/>
    </source>
</evidence>
<dbReference type="GO" id="GO:0032259">
    <property type="term" value="P:methylation"/>
    <property type="evidence" value="ECO:0007669"/>
    <property type="project" value="UniProtKB-KW"/>
</dbReference>
<name>A0A3D8PCH6_9RHOB</name>
<gene>
    <name evidence="1" type="ORF">DIE28_09770</name>
</gene>
<dbReference type="AlphaFoldDB" id="A0A3D8PCH6"/>
<dbReference type="Proteomes" id="UP000256679">
    <property type="component" value="Unassembled WGS sequence"/>
</dbReference>
<evidence type="ECO:0000313" key="2">
    <source>
        <dbReference type="Proteomes" id="UP000256679"/>
    </source>
</evidence>
<keyword evidence="1" id="KW-0808">Transferase</keyword>
<reference evidence="1 2" key="1">
    <citation type="submission" date="2018-05" db="EMBL/GenBank/DDBJ databases">
        <title>Whole genome sequencing of Paracoccus thiocyanatus SST.</title>
        <authorList>
            <person name="Ghosh W."/>
            <person name="Rameez M.J."/>
            <person name="Roy C."/>
        </authorList>
    </citation>
    <scope>NUCLEOTIDE SEQUENCE [LARGE SCALE GENOMIC DNA]</scope>
    <source>
        <strain evidence="1 2">SST</strain>
    </source>
</reference>
<comment type="caution">
    <text evidence="1">The sequence shown here is derived from an EMBL/GenBank/DDBJ whole genome shotgun (WGS) entry which is preliminary data.</text>
</comment>
<dbReference type="SUPFAM" id="SSF159664">
    <property type="entry name" value="CobE/GbiG C-terminal domain-like"/>
    <property type="match status" value="1"/>
</dbReference>